<protein>
    <recommendedName>
        <fullName evidence="3">Pentapeptide repeat-containing protein</fullName>
    </recommendedName>
</protein>
<dbReference type="PANTHER" id="PTHR14136:SF17">
    <property type="entry name" value="BTB_POZ DOMAIN-CONTAINING PROTEIN KCTD9"/>
    <property type="match status" value="1"/>
</dbReference>
<evidence type="ECO:0000313" key="1">
    <source>
        <dbReference type="EMBL" id="NIZ62686.1"/>
    </source>
</evidence>
<evidence type="ECO:0008006" key="3">
    <source>
        <dbReference type="Google" id="ProtNLM"/>
    </source>
</evidence>
<dbReference type="SUPFAM" id="SSF141571">
    <property type="entry name" value="Pentapeptide repeat-like"/>
    <property type="match status" value="1"/>
</dbReference>
<gene>
    <name evidence="1" type="ORF">DL239_17070</name>
</gene>
<proteinExistence type="predicted"/>
<dbReference type="PANTHER" id="PTHR14136">
    <property type="entry name" value="BTB_POZ DOMAIN-CONTAINING PROTEIN KCTD9"/>
    <property type="match status" value="1"/>
</dbReference>
<dbReference type="EMBL" id="QHLQ01000020">
    <property type="protein sequence ID" value="NIZ62686.1"/>
    <property type="molecule type" value="Genomic_DNA"/>
</dbReference>
<dbReference type="RefSeq" id="WP_206188505.1">
    <property type="nucleotide sequence ID" value="NZ_QHLQ01000020.1"/>
</dbReference>
<dbReference type="Gene3D" id="2.160.20.80">
    <property type="entry name" value="E3 ubiquitin-protein ligase SopA"/>
    <property type="match status" value="2"/>
</dbReference>
<dbReference type="InterPro" id="IPR051082">
    <property type="entry name" value="Pentapeptide-BTB/POZ_domain"/>
</dbReference>
<comment type="caution">
    <text evidence="1">The sequence shown here is derived from an EMBL/GenBank/DDBJ whole genome shotgun (WGS) entry which is preliminary data.</text>
</comment>
<organism evidence="1 2">
    <name type="scientific">Parasedimentitalea denitrificans</name>
    <dbReference type="NCBI Taxonomy" id="2211118"/>
    <lineage>
        <taxon>Bacteria</taxon>
        <taxon>Pseudomonadati</taxon>
        <taxon>Pseudomonadota</taxon>
        <taxon>Alphaproteobacteria</taxon>
        <taxon>Rhodobacterales</taxon>
        <taxon>Paracoccaceae</taxon>
        <taxon>Parasedimentitalea</taxon>
    </lineage>
</organism>
<name>A0ABX0WEI6_9RHOB</name>
<accession>A0ABX0WEI6</accession>
<dbReference type="Proteomes" id="UP001429564">
    <property type="component" value="Unassembled WGS sequence"/>
</dbReference>
<dbReference type="Pfam" id="PF13599">
    <property type="entry name" value="Pentapeptide_4"/>
    <property type="match status" value="2"/>
</dbReference>
<reference evidence="1 2" key="1">
    <citation type="submission" date="2018-05" db="EMBL/GenBank/DDBJ databases">
        <authorList>
            <person name="Zhang Y.-J."/>
        </authorList>
    </citation>
    <scope>NUCLEOTIDE SEQUENCE [LARGE SCALE GENOMIC DNA]</scope>
    <source>
        <strain evidence="1 2">CY04</strain>
    </source>
</reference>
<evidence type="ECO:0000313" key="2">
    <source>
        <dbReference type="Proteomes" id="UP001429564"/>
    </source>
</evidence>
<dbReference type="InterPro" id="IPR001646">
    <property type="entry name" value="5peptide_repeat"/>
</dbReference>
<keyword evidence="2" id="KW-1185">Reference proteome</keyword>
<sequence length="274" mass="30554">MTLWVNSPLEYFDKKKRGVWDLHTALRDRIERESGCSGQDLSGFDFEWVDGEDELSFHDCTLRDTRIKGDTLIASSWNNCKFINCEFTGANLRDTRFEGSVFFEGATASATAFRYCDLGRAKFSNCNMAMVKINGCEGFDLSFDDCQMRGLDVENTKFVQTSGKRRFGSVRFKTCQLADAIFDKLDLTACTFEGCDLSYATFQRSRLVNAVMRDCNLLGIETTDANFAGADLRGSDLDGFQLSDLNSYAGMMVSAGQQYHLLGGLGIDVSPDDC</sequence>